<comment type="caution">
    <text evidence="8">The sequence shown here is derived from an EMBL/GenBank/DDBJ whole genome shotgun (WGS) entry which is preliminary data.</text>
</comment>
<dbReference type="GO" id="GO:0016020">
    <property type="term" value="C:membrane"/>
    <property type="evidence" value="ECO:0007669"/>
    <property type="project" value="TreeGrafter"/>
</dbReference>
<evidence type="ECO:0000256" key="5">
    <source>
        <dbReference type="ARBA" id="ARBA00023049"/>
    </source>
</evidence>
<organism evidence="8 9">
    <name type="scientific">Stakelama pacifica</name>
    <dbReference type="NCBI Taxonomy" id="517720"/>
    <lineage>
        <taxon>Bacteria</taxon>
        <taxon>Pseudomonadati</taxon>
        <taxon>Pseudomonadota</taxon>
        <taxon>Alphaproteobacteria</taxon>
        <taxon>Sphingomonadales</taxon>
        <taxon>Sphingomonadaceae</taxon>
        <taxon>Stakelama</taxon>
    </lineage>
</organism>
<evidence type="ECO:0000256" key="1">
    <source>
        <dbReference type="ARBA" id="ARBA00022670"/>
    </source>
</evidence>
<dbReference type="InterPro" id="IPR001915">
    <property type="entry name" value="Peptidase_M48"/>
</dbReference>
<evidence type="ECO:0000256" key="3">
    <source>
        <dbReference type="ARBA" id="ARBA00022801"/>
    </source>
</evidence>
<keyword evidence="4 6" id="KW-0862">Zinc</keyword>
<evidence type="ECO:0000259" key="7">
    <source>
        <dbReference type="PROSITE" id="PS50106"/>
    </source>
</evidence>
<evidence type="ECO:0000313" key="9">
    <source>
        <dbReference type="Proteomes" id="UP000295493"/>
    </source>
</evidence>
<keyword evidence="1 6" id="KW-0645">Protease</keyword>
<dbReference type="SUPFAM" id="SSF50156">
    <property type="entry name" value="PDZ domain-like"/>
    <property type="match status" value="1"/>
</dbReference>
<dbReference type="Pfam" id="PF17820">
    <property type="entry name" value="PDZ_6"/>
    <property type="match status" value="1"/>
</dbReference>
<feature type="domain" description="PDZ" evidence="7">
    <location>
        <begin position="114"/>
        <end position="157"/>
    </location>
</feature>
<dbReference type="InterPro" id="IPR051156">
    <property type="entry name" value="Mito/Outer_Membr_Metalloprot"/>
</dbReference>
<keyword evidence="9" id="KW-1185">Reference proteome</keyword>
<dbReference type="InterPro" id="IPR041489">
    <property type="entry name" value="PDZ_6"/>
</dbReference>
<name>A0A4R6FBX2_9SPHN</name>
<keyword evidence="5 6" id="KW-0482">Metalloprotease</keyword>
<dbReference type="EMBL" id="SNWD01000016">
    <property type="protein sequence ID" value="TDN78593.1"/>
    <property type="molecule type" value="Genomic_DNA"/>
</dbReference>
<dbReference type="SMART" id="SM00228">
    <property type="entry name" value="PDZ"/>
    <property type="match status" value="1"/>
</dbReference>
<dbReference type="Gene3D" id="2.30.42.10">
    <property type="match status" value="1"/>
</dbReference>
<dbReference type="Proteomes" id="UP000295493">
    <property type="component" value="Unassembled WGS sequence"/>
</dbReference>
<sequence>MTLAARTDADGGQKKRRVWLRGILPALLLAFPTVPAVAFAAAPSQDAEIAQLQQLRAADTRLFGIFWRLGSRNAALCEGAVPAIGALLQARSSYDGDFAEAAQRYFSFESELSVEVVAPDGPADRAGLRPNDSIVAIGGRPLPDVRGPEAVAAAQRALVEAGTRGPIELTVLRGGERKRITISPLKTCSGRVELMVSADRVASTDGDVVQISSGLFNIVPADAELAAVIAHEYSHLILRHPQRLTDAGVDRGLLAMFGKNRRLIRRTEAEADRLSVYLLLNAGYDPMAAGRFWRNAGRKIDAGFLSDGTHMGWRKRAELLDAEAERARAATGNPVIPDLLKTRDTPLE</sequence>
<dbReference type="PANTHER" id="PTHR22726:SF1">
    <property type="entry name" value="METALLOENDOPEPTIDASE OMA1, MITOCHONDRIAL"/>
    <property type="match status" value="1"/>
</dbReference>
<dbReference type="InterPro" id="IPR001478">
    <property type="entry name" value="PDZ"/>
</dbReference>
<evidence type="ECO:0000256" key="2">
    <source>
        <dbReference type="ARBA" id="ARBA00022723"/>
    </source>
</evidence>
<dbReference type="PANTHER" id="PTHR22726">
    <property type="entry name" value="METALLOENDOPEPTIDASE OMA1"/>
    <property type="match status" value="1"/>
</dbReference>
<reference evidence="8 9" key="1">
    <citation type="submission" date="2019-03" db="EMBL/GenBank/DDBJ databases">
        <title>Genomic Encyclopedia of Type Strains, Phase IV (KMG-IV): sequencing the most valuable type-strain genomes for metagenomic binning, comparative biology and taxonomic classification.</title>
        <authorList>
            <person name="Goeker M."/>
        </authorList>
    </citation>
    <scope>NUCLEOTIDE SEQUENCE [LARGE SCALE GENOMIC DNA]</scope>
    <source>
        <strain evidence="8 9">DSM 25059</strain>
    </source>
</reference>
<dbReference type="GO" id="GO:0051603">
    <property type="term" value="P:proteolysis involved in protein catabolic process"/>
    <property type="evidence" value="ECO:0007669"/>
    <property type="project" value="TreeGrafter"/>
</dbReference>
<dbReference type="GO" id="GO:0004222">
    <property type="term" value="F:metalloendopeptidase activity"/>
    <property type="evidence" value="ECO:0007669"/>
    <property type="project" value="InterPro"/>
</dbReference>
<gene>
    <name evidence="8" type="ORF">EV664_11636</name>
</gene>
<evidence type="ECO:0000313" key="8">
    <source>
        <dbReference type="EMBL" id="TDN78593.1"/>
    </source>
</evidence>
<dbReference type="PROSITE" id="PS50106">
    <property type="entry name" value="PDZ"/>
    <property type="match status" value="1"/>
</dbReference>
<keyword evidence="3 6" id="KW-0378">Hydrolase</keyword>
<accession>A0A4R6FBX2</accession>
<dbReference type="AlphaFoldDB" id="A0A4R6FBX2"/>
<proteinExistence type="inferred from homology"/>
<dbReference type="GO" id="GO:0046872">
    <property type="term" value="F:metal ion binding"/>
    <property type="evidence" value="ECO:0007669"/>
    <property type="project" value="UniProtKB-KW"/>
</dbReference>
<evidence type="ECO:0000256" key="6">
    <source>
        <dbReference type="RuleBase" id="RU003983"/>
    </source>
</evidence>
<dbReference type="InterPro" id="IPR036034">
    <property type="entry name" value="PDZ_sf"/>
</dbReference>
<evidence type="ECO:0000256" key="4">
    <source>
        <dbReference type="ARBA" id="ARBA00022833"/>
    </source>
</evidence>
<comment type="cofactor">
    <cofactor evidence="6">
        <name>Zn(2+)</name>
        <dbReference type="ChEBI" id="CHEBI:29105"/>
    </cofactor>
    <text evidence="6">Binds 1 zinc ion per subunit.</text>
</comment>
<comment type="similarity">
    <text evidence="6">Belongs to the peptidase M48 family.</text>
</comment>
<keyword evidence="2" id="KW-0479">Metal-binding</keyword>
<protein>
    <submittedName>
        <fullName evidence="8">Peptidase M48-like protein</fullName>
    </submittedName>
</protein>
<dbReference type="Pfam" id="PF01435">
    <property type="entry name" value="Peptidase_M48"/>
    <property type="match status" value="1"/>
</dbReference>